<dbReference type="OrthoDB" id="2676009at2759"/>
<organism evidence="2 3">
    <name type="scientific">Suillus discolor</name>
    <dbReference type="NCBI Taxonomy" id="1912936"/>
    <lineage>
        <taxon>Eukaryota</taxon>
        <taxon>Fungi</taxon>
        <taxon>Dikarya</taxon>
        <taxon>Basidiomycota</taxon>
        <taxon>Agaricomycotina</taxon>
        <taxon>Agaricomycetes</taxon>
        <taxon>Agaricomycetidae</taxon>
        <taxon>Boletales</taxon>
        <taxon>Suillineae</taxon>
        <taxon>Suillaceae</taxon>
        <taxon>Suillus</taxon>
    </lineage>
</organism>
<accession>A0A9P7JKU9</accession>
<protein>
    <submittedName>
        <fullName evidence="2">Uncharacterized protein</fullName>
    </submittedName>
</protein>
<comment type="caution">
    <text evidence="2">The sequence shown here is derived from an EMBL/GenBank/DDBJ whole genome shotgun (WGS) entry which is preliminary data.</text>
</comment>
<proteinExistence type="predicted"/>
<evidence type="ECO:0000313" key="3">
    <source>
        <dbReference type="Proteomes" id="UP000823399"/>
    </source>
</evidence>
<reference evidence="2" key="1">
    <citation type="journal article" date="2020" name="New Phytol.">
        <title>Comparative genomics reveals dynamic genome evolution in host specialist ectomycorrhizal fungi.</title>
        <authorList>
            <person name="Lofgren L.A."/>
            <person name="Nguyen N.H."/>
            <person name="Vilgalys R."/>
            <person name="Ruytinx J."/>
            <person name="Liao H.L."/>
            <person name="Branco S."/>
            <person name="Kuo A."/>
            <person name="LaButti K."/>
            <person name="Lipzen A."/>
            <person name="Andreopoulos W."/>
            <person name="Pangilinan J."/>
            <person name="Riley R."/>
            <person name="Hundley H."/>
            <person name="Na H."/>
            <person name="Barry K."/>
            <person name="Grigoriev I.V."/>
            <person name="Stajich J.E."/>
            <person name="Kennedy P.G."/>
        </authorList>
    </citation>
    <scope>NUCLEOTIDE SEQUENCE</scope>
    <source>
        <strain evidence="2">FC423</strain>
    </source>
</reference>
<dbReference type="GeneID" id="64706684"/>
<dbReference type="EMBL" id="JABBWM010000533">
    <property type="protein sequence ID" value="KAG2080425.1"/>
    <property type="molecule type" value="Genomic_DNA"/>
</dbReference>
<feature type="region of interest" description="Disordered" evidence="1">
    <location>
        <begin position="58"/>
        <end position="98"/>
    </location>
</feature>
<evidence type="ECO:0000256" key="1">
    <source>
        <dbReference type="SAM" id="MobiDB-lite"/>
    </source>
</evidence>
<name>A0A9P7JKU9_9AGAM</name>
<dbReference type="AlphaFoldDB" id="A0A9P7JKU9"/>
<sequence length="242" mass="26677">MATKDEAGCLNWITLRVAEHHRYVSVATSLILGGVYRPLLLPMVKRTLFVFLLERKGPRSEGTTGKEAPCSETERAAKRERVRKETKNPASKKELAKRDSIATRTCQKAVEETVSEMGSTPRVAAVALPVESPPRLSTPHSVCSTQVTASSGKSLLGDKLLAFQALVARRPEFGTMRRSELNEGQKVYNRETCCCGFRFGEDGLPVAISTQNHLAGQPVLVGSEWFNEPRKPGHYTINNLIL</sequence>
<dbReference type="RefSeq" id="XP_041284142.1">
    <property type="nucleotide sequence ID" value="XM_041444425.1"/>
</dbReference>
<evidence type="ECO:0000313" key="2">
    <source>
        <dbReference type="EMBL" id="KAG2080425.1"/>
    </source>
</evidence>
<feature type="compositionally biased region" description="Basic and acidic residues" evidence="1">
    <location>
        <begin position="72"/>
        <end position="98"/>
    </location>
</feature>
<gene>
    <name evidence="2" type="ORF">F5147DRAFT_842725</name>
</gene>
<keyword evidence="3" id="KW-1185">Reference proteome</keyword>
<dbReference type="Proteomes" id="UP000823399">
    <property type="component" value="Unassembled WGS sequence"/>
</dbReference>